<feature type="region of interest" description="Disordered" evidence="1">
    <location>
        <begin position="1120"/>
        <end position="1147"/>
    </location>
</feature>
<feature type="compositionally biased region" description="Low complexity" evidence="1">
    <location>
        <begin position="178"/>
        <end position="200"/>
    </location>
</feature>
<feature type="compositionally biased region" description="Basic and acidic residues" evidence="1">
    <location>
        <begin position="524"/>
        <end position="533"/>
    </location>
</feature>
<feature type="compositionally biased region" description="Low complexity" evidence="1">
    <location>
        <begin position="968"/>
        <end position="982"/>
    </location>
</feature>
<feature type="region of interest" description="Disordered" evidence="1">
    <location>
        <begin position="739"/>
        <end position="866"/>
    </location>
</feature>
<feature type="compositionally biased region" description="Polar residues" evidence="1">
    <location>
        <begin position="8"/>
        <end position="44"/>
    </location>
</feature>
<sequence length="1147" mass="122263">MPGLVDGNDTSSHTPFTTFNSGQVPRRNNTNYRRSTPRYPTSSLSSTRGSRYNSYRGSSFTKRRWLYSSESNTWGSSGQARKNTRIDTEGGTGSRGTMPSEFDQSTEVVNRGAENHFAHMDESDDSNSGSSSLNILVAATSNPNSNLAGMVLVDPSAGSSVDGLVSSYSTDSEDLDDTSSSGAATSLSPASSTSLGSPGSRDAVDTMPSPAFRGKNLSTFCQSSSGSKTLALLEEREKGKENVNKIKTANKSKDETSRSNDVDEKKLGSCDDKSIRANLEDVTLSCSSVYDNMSTGELDENDNCDKPLAHILSQVNSSNADLEKLDNRKYRSKKDSRDDMRNAPLIYTSSNVPNRDAHMQLKSEVCEASLDQALACPADSTSQKSSSDSRLITSEEHQVQLLKRVSTKAKAENKQGRAFGSKNPEVQFVEDPNSFKKSKKSGTNTSSHVDHNSSQGSLYPEPIPGGDATTFADNEVLVCSDSLSIDTSNVVLKRPRSYPQVSQKTLFTPIPPPSPEQSGLYQSEENKSVDSSHVDVPTTTVLTSVTSDLSRASTTATTTTTNSVVAQGASLSEAASTSGKRMKRSQKMNQSNLPVARVNPQANPNVTASVTGNAVPAHAPGGPHQTGDSVHKLPQYSFYPQHHMPHQQHQQQQSTFYHSPQLFPIPPGVYMQEAMGGNTGYFAPGPVPVVFLSEPPGFCDQSYFQDSAPNGYQHYVPQPGSRMPPAMCFPAENQNAFTAPYRPTSDADSMGNSGVAGPTHRGFKANCSTLESSDSINSDKASGHSPAASNSTSSMKGTADQNKQGTTSQFERSEHRASPRNTPTSAKKKPHKQPLLPDPLIPKLSERASQPHTGSADAIPPTMDVQTGMYHHPQQHQHHQYLQPNPCQPPGHQQMLQPHHPFFLQQMAANGANPPVFHGNFIEHMSSSTAAFSAHSPVNGVLLPSPPGAALQLQGQHPTGPGERPLGTPASNSASSTASPAPEGANSAVSFVTDSTGLVIYGPQPPAAHSPAPLCLPILSPDTSTRPSTAPAASNSGVEYHHPQQQAQIPGQEGEDLAGVTAIPAPNLDPEDPAQQPQQQLPLQGGLLYIPDGSGTGYVAVEVSALQAQMDVSGGYPLLSAPQDISYRPQDGQPAPIDSSNNRKFYS</sequence>
<comment type="caution">
    <text evidence="2">The sequence shown here is derived from an EMBL/GenBank/DDBJ whole genome shotgun (WGS) entry which is preliminary data.</text>
</comment>
<feature type="region of interest" description="Disordered" evidence="1">
    <location>
        <begin position="943"/>
        <end position="988"/>
    </location>
</feature>
<feature type="region of interest" description="Disordered" evidence="1">
    <location>
        <begin position="571"/>
        <end position="632"/>
    </location>
</feature>
<proteinExistence type="predicted"/>
<feature type="compositionally biased region" description="Polar residues" evidence="1">
    <location>
        <begin position="600"/>
        <end position="612"/>
    </location>
</feature>
<name>A0AAV4F1M2_9GAST</name>
<feature type="region of interest" description="Disordered" evidence="1">
    <location>
        <begin position="1012"/>
        <end position="1052"/>
    </location>
</feature>
<feature type="region of interest" description="Disordered" evidence="1">
    <location>
        <begin position="406"/>
        <end position="467"/>
    </location>
</feature>
<feature type="region of interest" description="Disordered" evidence="1">
    <location>
        <begin position="159"/>
        <end position="223"/>
    </location>
</feature>
<organism evidence="2 3">
    <name type="scientific">Elysia marginata</name>
    <dbReference type="NCBI Taxonomy" id="1093978"/>
    <lineage>
        <taxon>Eukaryota</taxon>
        <taxon>Metazoa</taxon>
        <taxon>Spiralia</taxon>
        <taxon>Lophotrochozoa</taxon>
        <taxon>Mollusca</taxon>
        <taxon>Gastropoda</taxon>
        <taxon>Heterobranchia</taxon>
        <taxon>Euthyneura</taxon>
        <taxon>Panpulmonata</taxon>
        <taxon>Sacoglossa</taxon>
        <taxon>Placobranchoidea</taxon>
        <taxon>Plakobranchidae</taxon>
        <taxon>Elysia</taxon>
    </lineage>
</organism>
<evidence type="ECO:0000313" key="2">
    <source>
        <dbReference type="EMBL" id="GFR67258.1"/>
    </source>
</evidence>
<feature type="compositionally biased region" description="Polar residues" evidence="1">
    <location>
        <begin position="787"/>
        <end position="810"/>
    </location>
</feature>
<feature type="region of interest" description="Disordered" evidence="1">
    <location>
        <begin position="70"/>
        <end position="102"/>
    </location>
</feature>
<feature type="compositionally biased region" description="Basic and acidic residues" evidence="1">
    <location>
        <begin position="235"/>
        <end position="244"/>
    </location>
</feature>
<feature type="compositionally biased region" description="Polar residues" evidence="1">
    <location>
        <begin position="1138"/>
        <end position="1147"/>
    </location>
</feature>
<dbReference type="AlphaFoldDB" id="A0AAV4F1M2"/>
<gene>
    <name evidence="2" type="ORF">ElyMa_000248600</name>
</gene>
<feature type="region of interest" description="Disordered" evidence="1">
    <location>
        <begin position="496"/>
        <end position="535"/>
    </location>
</feature>
<reference evidence="2 3" key="1">
    <citation type="journal article" date="2021" name="Elife">
        <title>Chloroplast acquisition without the gene transfer in kleptoplastic sea slugs, Plakobranchus ocellatus.</title>
        <authorList>
            <person name="Maeda T."/>
            <person name="Takahashi S."/>
            <person name="Yoshida T."/>
            <person name="Shimamura S."/>
            <person name="Takaki Y."/>
            <person name="Nagai Y."/>
            <person name="Toyoda A."/>
            <person name="Suzuki Y."/>
            <person name="Arimoto A."/>
            <person name="Ishii H."/>
            <person name="Satoh N."/>
            <person name="Nishiyama T."/>
            <person name="Hasebe M."/>
            <person name="Maruyama T."/>
            <person name="Minagawa J."/>
            <person name="Obokata J."/>
            <person name="Shigenobu S."/>
        </authorList>
    </citation>
    <scope>NUCLEOTIDE SEQUENCE [LARGE SCALE GENOMIC DNA]</scope>
</reference>
<dbReference type="EMBL" id="BMAT01000493">
    <property type="protein sequence ID" value="GFR67258.1"/>
    <property type="molecule type" value="Genomic_DNA"/>
</dbReference>
<accession>A0AAV4F1M2</accession>
<feature type="compositionally biased region" description="Polar residues" evidence="1">
    <location>
        <begin position="766"/>
        <end position="780"/>
    </location>
</feature>
<feature type="region of interest" description="Disordered" evidence="1">
    <location>
        <begin position="320"/>
        <end position="341"/>
    </location>
</feature>
<feature type="compositionally biased region" description="Polar residues" evidence="1">
    <location>
        <begin position="1021"/>
        <end position="1049"/>
    </location>
</feature>
<protein>
    <submittedName>
        <fullName evidence="2">Uncharacterized protein</fullName>
    </submittedName>
</protein>
<feature type="compositionally biased region" description="Basic and acidic residues" evidence="1">
    <location>
        <begin position="251"/>
        <end position="268"/>
    </location>
</feature>
<evidence type="ECO:0000256" key="1">
    <source>
        <dbReference type="SAM" id="MobiDB-lite"/>
    </source>
</evidence>
<feature type="compositionally biased region" description="Polar residues" evidence="1">
    <location>
        <begin position="70"/>
        <end position="81"/>
    </location>
</feature>
<feature type="compositionally biased region" description="Basic and acidic residues" evidence="1">
    <location>
        <begin position="321"/>
        <end position="341"/>
    </location>
</feature>
<feature type="compositionally biased region" description="Low complexity" evidence="1">
    <location>
        <begin position="45"/>
        <end position="56"/>
    </location>
</feature>
<feature type="region of interest" description="Disordered" evidence="1">
    <location>
        <begin position="235"/>
        <end position="268"/>
    </location>
</feature>
<evidence type="ECO:0000313" key="3">
    <source>
        <dbReference type="Proteomes" id="UP000762676"/>
    </source>
</evidence>
<feature type="region of interest" description="Disordered" evidence="1">
    <location>
        <begin position="1"/>
        <end position="56"/>
    </location>
</feature>
<keyword evidence="3" id="KW-1185">Reference proteome</keyword>
<dbReference type="Proteomes" id="UP000762676">
    <property type="component" value="Unassembled WGS sequence"/>
</dbReference>